<evidence type="ECO:0000313" key="2">
    <source>
        <dbReference type="Proteomes" id="UP000789405"/>
    </source>
</evidence>
<feature type="non-terminal residue" evidence="1">
    <location>
        <position position="58"/>
    </location>
</feature>
<dbReference type="Proteomes" id="UP000789405">
    <property type="component" value="Unassembled WGS sequence"/>
</dbReference>
<accession>A0A9N9N626</accession>
<organism evidence="1 2">
    <name type="scientific">Dentiscutata erythropus</name>
    <dbReference type="NCBI Taxonomy" id="1348616"/>
    <lineage>
        <taxon>Eukaryota</taxon>
        <taxon>Fungi</taxon>
        <taxon>Fungi incertae sedis</taxon>
        <taxon>Mucoromycota</taxon>
        <taxon>Glomeromycotina</taxon>
        <taxon>Glomeromycetes</taxon>
        <taxon>Diversisporales</taxon>
        <taxon>Gigasporaceae</taxon>
        <taxon>Dentiscutata</taxon>
    </lineage>
</organism>
<proteinExistence type="predicted"/>
<name>A0A9N9N626_9GLOM</name>
<reference evidence="1" key="1">
    <citation type="submission" date="2021-06" db="EMBL/GenBank/DDBJ databases">
        <authorList>
            <person name="Kallberg Y."/>
            <person name="Tangrot J."/>
            <person name="Rosling A."/>
        </authorList>
    </citation>
    <scope>NUCLEOTIDE SEQUENCE</scope>
    <source>
        <strain evidence="1">MA453B</strain>
    </source>
</reference>
<comment type="caution">
    <text evidence="1">The sequence shown here is derived from an EMBL/GenBank/DDBJ whole genome shotgun (WGS) entry which is preliminary data.</text>
</comment>
<protein>
    <submittedName>
        <fullName evidence="1">24445_t:CDS:1</fullName>
    </submittedName>
</protein>
<gene>
    <name evidence="1" type="ORF">DERYTH_LOCUS13242</name>
</gene>
<evidence type="ECO:0000313" key="1">
    <source>
        <dbReference type="EMBL" id="CAG8705278.1"/>
    </source>
</evidence>
<sequence>LYRRTQKCWVINLPCSSLLWIIEEKLIVILYDRVLISFEKQGQQCDDIDMLIIEDYGC</sequence>
<keyword evidence="2" id="KW-1185">Reference proteome</keyword>
<dbReference type="AlphaFoldDB" id="A0A9N9N626"/>
<dbReference type="EMBL" id="CAJVPY010009142">
    <property type="protein sequence ID" value="CAG8705278.1"/>
    <property type="molecule type" value="Genomic_DNA"/>
</dbReference>